<dbReference type="EMBL" id="LR796758">
    <property type="protein sequence ID" value="CAB4163495.1"/>
    <property type="molecule type" value="Genomic_DNA"/>
</dbReference>
<evidence type="ECO:0000256" key="1">
    <source>
        <dbReference type="SAM" id="Phobius"/>
    </source>
</evidence>
<evidence type="ECO:0000313" key="5">
    <source>
        <dbReference type="EMBL" id="CAB4220648.1"/>
    </source>
</evidence>
<proteinExistence type="predicted"/>
<dbReference type="EMBL" id="LR797502">
    <property type="protein sequence ID" value="CAB4220648.1"/>
    <property type="molecule type" value="Genomic_DNA"/>
</dbReference>
<reference evidence="2" key="1">
    <citation type="submission" date="2020-04" db="EMBL/GenBank/DDBJ databases">
        <authorList>
            <person name="Chiriac C."/>
            <person name="Salcher M."/>
            <person name="Ghai R."/>
            <person name="Kavagutti S V."/>
        </authorList>
    </citation>
    <scope>NUCLEOTIDE SEQUENCE</scope>
</reference>
<accession>A0A6J5P2T0</accession>
<feature type="transmembrane region" description="Helical" evidence="1">
    <location>
        <begin position="220"/>
        <end position="243"/>
    </location>
</feature>
<gene>
    <name evidence="4" type="ORF">UFOVP1146_110</name>
    <name evidence="5" type="ORF">UFOVP1638_34</name>
    <name evidence="2" type="ORF">UFOVP812_23</name>
    <name evidence="3" type="ORF">UFOVP818_121</name>
</gene>
<organism evidence="2">
    <name type="scientific">uncultured Caudovirales phage</name>
    <dbReference type="NCBI Taxonomy" id="2100421"/>
    <lineage>
        <taxon>Viruses</taxon>
        <taxon>Duplodnaviria</taxon>
        <taxon>Heunggongvirae</taxon>
        <taxon>Uroviricota</taxon>
        <taxon>Caudoviricetes</taxon>
        <taxon>Peduoviridae</taxon>
        <taxon>Maltschvirus</taxon>
        <taxon>Maltschvirus maltsch</taxon>
    </lineage>
</organism>
<keyword evidence="1" id="KW-0812">Transmembrane</keyword>
<keyword evidence="1" id="KW-1133">Transmembrane helix</keyword>
<evidence type="ECO:0000313" key="2">
    <source>
        <dbReference type="EMBL" id="CAB4163495.1"/>
    </source>
</evidence>
<sequence length="494" mass="54890">MFLSYLMLTVALSLSMIAAFYSIMGLAAIFAAAVIPIVVMGSILEVAKLTVTVWLHEHWLRCRILMKMYLTTAVMVLMLITSMGIFGFLSKAHLDQAVPAGDVAARVALFDDKIATEKSNIATSRTALKQMDAAVDQRMARSDDEKGAERAVQIRRSQQAERTRIQKDIDASQKVITKLSEERAPIASELRKVEAEVGPIKYIAAFIYNDKPDEGMLERAVRWVIVTIVFVFDPLAIMMLLAATESLGWKKAELKSVVIDTPVVPEPTIPDVVESPPTQPTEGEKQEAAWLKDEYYDLDEKPKIIETPKSEAILPAISTMVEADKAAMSIVPPEEILGVTTRPFTADEIAILDKPVDDVEEGTPDEKAAERAWKTANPNDTLKHQRALLEQGKIQQLPWITLDNKQGSMVGFGLQFPTAPTRGSMFVRVDRMPTALFKFNGRDWIEIDKNLSDEFSYDAAYVEHLIAKVDSGEYDPELLNDAERAQIALHIGKA</sequence>
<evidence type="ECO:0008006" key="6">
    <source>
        <dbReference type="Google" id="ProtNLM"/>
    </source>
</evidence>
<dbReference type="EMBL" id="LR796776">
    <property type="protein sequence ID" value="CAB4165585.1"/>
    <property type="molecule type" value="Genomic_DNA"/>
</dbReference>
<keyword evidence="1" id="KW-0472">Membrane</keyword>
<evidence type="ECO:0000313" key="3">
    <source>
        <dbReference type="EMBL" id="CAB4165585.1"/>
    </source>
</evidence>
<name>A0A6J5P2T0_9CAUD</name>
<protein>
    <recommendedName>
        <fullName evidence="6">DUF4407 domain-containing protein</fullName>
    </recommendedName>
</protein>
<evidence type="ECO:0000313" key="4">
    <source>
        <dbReference type="EMBL" id="CAB4186764.1"/>
    </source>
</evidence>
<feature type="transmembrane region" description="Helical" evidence="1">
    <location>
        <begin position="68"/>
        <end position="89"/>
    </location>
</feature>
<dbReference type="EMBL" id="LR797099">
    <property type="protein sequence ID" value="CAB4186764.1"/>
    <property type="molecule type" value="Genomic_DNA"/>
</dbReference>